<protein>
    <submittedName>
        <fullName evidence="2">Uncharacterized protein</fullName>
    </submittedName>
</protein>
<sequence length="426" mass="46374">MKSALRNTVFLLFALLVTPPFAASAQGITAVSGWRASAEADPFAKPDPTSVMTSATPVGLSGLRVSLRTGCSPEYGGYFSIFLQLQGAAFDADKGTEVHSSPRIFGGTNVYSTNYNNIYYQTRIDNGEPVKNPATALDGTDHSFRVDFTNDSLTQGRQALIGAKTGGRPITLQINLKDPVFAHALRLCTTASAAVAKERSEKEAAEAKAAADSREAYEAYAKLKAEADATADRERKAALKADTERRQLIESQQHMPGPIQGELTLNEQAYLKDFTRCLSVTKLGPPPMEALYRQGYDAFIASPALDKQLKQLRMSQAPGPSSKWVRLNLVFRTTRPVKAVIALGGQSRGDLSLPANTLFTVFPESDVTAQGCHQTYTSYDPVTMTRRIGAFLITANFGNFERYYIPADAVAYATDAQAWCKDHCLW</sequence>
<dbReference type="Proteomes" id="UP000199024">
    <property type="component" value="Unassembled WGS sequence"/>
</dbReference>
<dbReference type="AlphaFoldDB" id="A0A1I6MY89"/>
<gene>
    <name evidence="2" type="ORF">SAMN05421771_3759</name>
</gene>
<dbReference type="RefSeq" id="WP_141224010.1">
    <property type="nucleotide sequence ID" value="NZ_FOZL01000002.1"/>
</dbReference>
<evidence type="ECO:0000313" key="3">
    <source>
        <dbReference type="Proteomes" id="UP000199024"/>
    </source>
</evidence>
<dbReference type="EMBL" id="FOZL01000002">
    <property type="protein sequence ID" value="SFS20675.1"/>
    <property type="molecule type" value="Genomic_DNA"/>
</dbReference>
<name>A0A1I6MY89_9BACT</name>
<proteinExistence type="predicted"/>
<accession>A0A1I6MY89</accession>
<reference evidence="2 3" key="1">
    <citation type="submission" date="2016-10" db="EMBL/GenBank/DDBJ databases">
        <authorList>
            <person name="de Groot N.N."/>
        </authorList>
    </citation>
    <scope>NUCLEOTIDE SEQUENCE [LARGE SCALE GENOMIC DNA]</scope>
    <source>
        <strain evidence="2 3">DSM 21001</strain>
    </source>
</reference>
<keyword evidence="1" id="KW-0732">Signal</keyword>
<organism evidence="2 3">
    <name type="scientific">Granulicella pectinivorans</name>
    <dbReference type="NCBI Taxonomy" id="474950"/>
    <lineage>
        <taxon>Bacteria</taxon>
        <taxon>Pseudomonadati</taxon>
        <taxon>Acidobacteriota</taxon>
        <taxon>Terriglobia</taxon>
        <taxon>Terriglobales</taxon>
        <taxon>Acidobacteriaceae</taxon>
        <taxon>Granulicella</taxon>
    </lineage>
</organism>
<keyword evidence="3" id="KW-1185">Reference proteome</keyword>
<feature type="chain" id="PRO_5011796958" evidence="1">
    <location>
        <begin position="23"/>
        <end position="426"/>
    </location>
</feature>
<evidence type="ECO:0000256" key="1">
    <source>
        <dbReference type="SAM" id="SignalP"/>
    </source>
</evidence>
<feature type="signal peptide" evidence="1">
    <location>
        <begin position="1"/>
        <end position="22"/>
    </location>
</feature>
<evidence type="ECO:0000313" key="2">
    <source>
        <dbReference type="EMBL" id="SFS20675.1"/>
    </source>
</evidence>